<dbReference type="EMBL" id="JBHSKP010000018">
    <property type="protein sequence ID" value="MFC5154868.1"/>
    <property type="molecule type" value="Genomic_DNA"/>
</dbReference>
<name>A0ABW0AMD3_9ACTN</name>
<dbReference type="PROSITE" id="PS51257">
    <property type="entry name" value="PROKAR_LIPOPROTEIN"/>
    <property type="match status" value="1"/>
</dbReference>
<organism evidence="1 2">
    <name type="scientific">Streptomyces amakusaensis</name>
    <dbReference type="NCBI Taxonomy" id="67271"/>
    <lineage>
        <taxon>Bacteria</taxon>
        <taxon>Bacillati</taxon>
        <taxon>Actinomycetota</taxon>
        <taxon>Actinomycetes</taxon>
        <taxon>Kitasatosporales</taxon>
        <taxon>Streptomycetaceae</taxon>
        <taxon>Streptomyces</taxon>
    </lineage>
</organism>
<dbReference type="RefSeq" id="WP_344473068.1">
    <property type="nucleotide sequence ID" value="NZ_BAAASB010000002.1"/>
</dbReference>
<dbReference type="Proteomes" id="UP001596160">
    <property type="component" value="Unassembled WGS sequence"/>
</dbReference>
<keyword evidence="2" id="KW-1185">Reference proteome</keyword>
<reference evidence="2" key="1">
    <citation type="journal article" date="2019" name="Int. J. Syst. Evol. Microbiol.">
        <title>The Global Catalogue of Microorganisms (GCM) 10K type strain sequencing project: providing services to taxonomists for standard genome sequencing and annotation.</title>
        <authorList>
            <consortium name="The Broad Institute Genomics Platform"/>
            <consortium name="The Broad Institute Genome Sequencing Center for Infectious Disease"/>
            <person name="Wu L."/>
            <person name="Ma J."/>
        </authorList>
    </citation>
    <scope>NUCLEOTIDE SEQUENCE [LARGE SCALE GENOMIC DNA]</scope>
    <source>
        <strain evidence="2">PCU 266</strain>
    </source>
</reference>
<dbReference type="PROSITE" id="PS51318">
    <property type="entry name" value="TAT"/>
    <property type="match status" value="1"/>
</dbReference>
<dbReference type="InterPro" id="IPR006311">
    <property type="entry name" value="TAT_signal"/>
</dbReference>
<comment type="caution">
    <text evidence="1">The sequence shown here is derived from an EMBL/GenBank/DDBJ whole genome shotgun (WGS) entry which is preliminary data.</text>
</comment>
<gene>
    <name evidence="1" type="ORF">ACFPRH_24310</name>
</gene>
<proteinExistence type="predicted"/>
<sequence length="162" mass="16251">MGRTGTTRRRLFVVTGAVTAGALTGCSTGSSGDGTAALTAEAAAEEAAERRRLAGASGALRDRYDATIARHPGLGARLGGLRASVSEHVTALGGATRTAEPVRVPSDEPSALASLADAERRTSDTHGAALQNTGDPEFARLLASVAAAGAAHAFLLTNGDSR</sequence>
<evidence type="ECO:0008006" key="3">
    <source>
        <dbReference type="Google" id="ProtNLM"/>
    </source>
</evidence>
<accession>A0ABW0AMD3</accession>
<evidence type="ECO:0000313" key="1">
    <source>
        <dbReference type="EMBL" id="MFC5154868.1"/>
    </source>
</evidence>
<evidence type="ECO:0000313" key="2">
    <source>
        <dbReference type="Proteomes" id="UP001596160"/>
    </source>
</evidence>
<protein>
    <recommendedName>
        <fullName evidence="3">Lipoprotein</fullName>
    </recommendedName>
</protein>